<gene>
    <name evidence="1" type="ORF">J2Z42_002764</name>
</gene>
<dbReference type="InterPro" id="IPR036291">
    <property type="entry name" value="NAD(P)-bd_dom_sf"/>
</dbReference>
<sequence length="133" mass="14843">MNFNDKVCVITGGANGIGRCIVESFLNSGAKVAVIDTDLDSEQMIMSQYSNDRLYIFHGDITEEHVLNNFANQVIQQFKKIDYLINNACISKKGILSGCGFDDFNYVLKLGITASSRTHRQSIRYCKNGTFSL</sequence>
<proteinExistence type="predicted"/>
<dbReference type="Proteomes" id="UP001519307">
    <property type="component" value="Unassembled WGS sequence"/>
</dbReference>
<evidence type="ECO:0000313" key="1">
    <source>
        <dbReference type="EMBL" id="MBP2034045.1"/>
    </source>
</evidence>
<dbReference type="PANTHER" id="PTHR42820">
    <property type="entry name" value="SHORT-CHAIN DEHYDROGENASE REDUCTASE"/>
    <property type="match status" value="1"/>
</dbReference>
<dbReference type="PANTHER" id="PTHR42820:SF1">
    <property type="entry name" value="SHORT-CHAIN DEHYDROGENASE_REDUCTASE FAMILY PROTEIN"/>
    <property type="match status" value="1"/>
</dbReference>
<dbReference type="SUPFAM" id="SSF51735">
    <property type="entry name" value="NAD(P)-binding Rossmann-fold domains"/>
    <property type="match status" value="1"/>
</dbReference>
<reference evidence="1 2" key="1">
    <citation type="submission" date="2021-03" db="EMBL/GenBank/DDBJ databases">
        <title>Genomic Encyclopedia of Type Strains, Phase IV (KMG-IV): sequencing the most valuable type-strain genomes for metagenomic binning, comparative biology and taxonomic classification.</title>
        <authorList>
            <person name="Goeker M."/>
        </authorList>
    </citation>
    <scope>NUCLEOTIDE SEQUENCE [LARGE SCALE GENOMIC DNA]</scope>
    <source>
        <strain evidence="1 2">DSM 28783</strain>
    </source>
</reference>
<dbReference type="EMBL" id="JAGGLM010000029">
    <property type="protein sequence ID" value="MBP2034045.1"/>
    <property type="molecule type" value="Genomic_DNA"/>
</dbReference>
<protein>
    <submittedName>
        <fullName evidence="1">NAD(P)-dependent dehydrogenase (Short-subunit alcohol dehydrogenase family)</fullName>
    </submittedName>
</protein>
<accession>A0ABS4KVK5</accession>
<keyword evidence="2" id="KW-1185">Reference proteome</keyword>
<dbReference type="InterPro" id="IPR002347">
    <property type="entry name" value="SDR_fam"/>
</dbReference>
<name>A0ABS4KVK5_9CLOT</name>
<comment type="caution">
    <text evidence="1">The sequence shown here is derived from an EMBL/GenBank/DDBJ whole genome shotgun (WGS) entry which is preliminary data.</text>
</comment>
<organism evidence="1 2">
    <name type="scientific">Clostridium algifaecis</name>
    <dbReference type="NCBI Taxonomy" id="1472040"/>
    <lineage>
        <taxon>Bacteria</taxon>
        <taxon>Bacillati</taxon>
        <taxon>Bacillota</taxon>
        <taxon>Clostridia</taxon>
        <taxon>Eubacteriales</taxon>
        <taxon>Clostridiaceae</taxon>
        <taxon>Clostridium</taxon>
    </lineage>
</organism>
<dbReference type="Gene3D" id="3.40.50.720">
    <property type="entry name" value="NAD(P)-binding Rossmann-like Domain"/>
    <property type="match status" value="1"/>
</dbReference>
<dbReference type="PRINTS" id="PR00081">
    <property type="entry name" value="GDHRDH"/>
</dbReference>
<dbReference type="RefSeq" id="WP_342590035.1">
    <property type="nucleotide sequence ID" value="NZ_JAGGLM010000029.1"/>
</dbReference>
<evidence type="ECO:0000313" key="2">
    <source>
        <dbReference type="Proteomes" id="UP001519307"/>
    </source>
</evidence>
<dbReference type="Pfam" id="PF00106">
    <property type="entry name" value="adh_short"/>
    <property type="match status" value="1"/>
</dbReference>
<dbReference type="CDD" id="cd05233">
    <property type="entry name" value="SDR_c"/>
    <property type="match status" value="1"/>
</dbReference>